<evidence type="ECO:0000313" key="5">
    <source>
        <dbReference type="EMBL" id="MDN3708790.1"/>
    </source>
</evidence>
<dbReference type="InterPro" id="IPR048954">
    <property type="entry name" value="PorZ_N"/>
</dbReference>
<dbReference type="Pfam" id="PF18962">
    <property type="entry name" value="Por_Secre_tail"/>
    <property type="match status" value="1"/>
</dbReference>
<dbReference type="SUPFAM" id="SSF63829">
    <property type="entry name" value="Calcium-dependent phosphotriesterase"/>
    <property type="match status" value="1"/>
</dbReference>
<evidence type="ECO:0000259" key="3">
    <source>
        <dbReference type="Pfam" id="PF18962"/>
    </source>
</evidence>
<proteinExistence type="predicted"/>
<sequence length="803" mass="89582">MLSTICTQNVQKIFIILNKYSIIYVIYLYLSNIKIDMKFSYSLFLLFFSTVLFAQNEAWKGYFSYNTIRAISASESKTYFATENALFSVNENVSEKDIYNTINGFQLNDITNLIYSETYKKLVATSLSGRIVIVDEATGTISNLNDIYNKQSLSGAEKQINNIAIAAGYAYLATGYGITAIRLNDNNFGDSYYIGDNGASVKVTSVAVIGNRIYANIEGVGIKSASLNTNLIDYTNWTFYNTENWLDIINFQDQLVGVKEDLSIHRINATETVSFGQVFENFIRLSVFKNNLTATSTYNSLSYDQNFNTVFTYGTSANAKDYNASLLKNGQLYAGTSMDGAFKIAVSNADSPIYISPKGPLSNNVFRAFYNEKTKDLWAIFGGYTLEYNPYNPDLSKYGISRQKENGEWQLIPYDKIAPLESTSHLSFHPTNNNKIYVSSFNSGLLEINLNNSDIANSEFIHYNQNNTGSDGLEQYAPDVNSVRINGPVFDRQGTAWLTNTGRPTKHLKSFNKNNQWKSYDLRGYLSNSQQLDNFTIPVIDKNNTKWMGTSYSGIIAFNETRNNKIVKIDRNSNLPSPAVFSVALDNNNQLWIGTGAGLRVLASTDQFLTASNLTPSSIIIMDDGKAQELFYQQTILKIKVDGSNNKWVSVADAGVFLVSGDGQKTIYRFDTSNSPLPSNNIMDIEINDTTGEVFFVSDKGMVSYKNYATSPTDNLDDVYVYPNPVRPDFTGEVKISGLKVKSNIKITDVSGNLVYETTSDGGTALWNTFNFNGRKVASGVYMIFVSSEDGSEKTTKKLMIIR</sequence>
<feature type="domain" description="PorZ N-terminal beta-propeller" evidence="4">
    <location>
        <begin position="79"/>
        <end position="238"/>
    </location>
</feature>
<keyword evidence="6" id="KW-1185">Reference proteome</keyword>
<dbReference type="InterPro" id="IPR015943">
    <property type="entry name" value="WD40/YVTN_repeat-like_dom_sf"/>
</dbReference>
<accession>A0ABT8D040</accession>
<dbReference type="Pfam" id="PF07494">
    <property type="entry name" value="Reg_prop"/>
    <property type="match status" value="1"/>
</dbReference>
<comment type="caution">
    <text evidence="5">The sequence shown here is derived from an EMBL/GenBank/DDBJ whole genome shotgun (WGS) entry which is preliminary data.</text>
</comment>
<dbReference type="Gene3D" id="2.130.10.10">
    <property type="entry name" value="YVTN repeat-like/Quinoprotein amine dehydrogenase"/>
    <property type="match status" value="2"/>
</dbReference>
<evidence type="ECO:0000259" key="4">
    <source>
        <dbReference type="Pfam" id="PF21544"/>
    </source>
</evidence>
<evidence type="ECO:0000313" key="6">
    <source>
        <dbReference type="Proteomes" id="UP001242368"/>
    </source>
</evidence>
<evidence type="ECO:0000256" key="2">
    <source>
        <dbReference type="SAM" id="Phobius"/>
    </source>
</evidence>
<keyword evidence="2" id="KW-0812">Transmembrane</keyword>
<dbReference type="RefSeq" id="WP_290364641.1">
    <property type="nucleotide sequence ID" value="NZ_JAUFQU010000001.1"/>
</dbReference>
<evidence type="ECO:0000256" key="1">
    <source>
        <dbReference type="ARBA" id="ARBA00022729"/>
    </source>
</evidence>
<feature type="domain" description="Secretion system C-terminal sorting" evidence="3">
    <location>
        <begin position="721"/>
        <end position="801"/>
    </location>
</feature>
<dbReference type="InterPro" id="IPR026444">
    <property type="entry name" value="Secre_tail"/>
</dbReference>
<reference evidence="6" key="1">
    <citation type="journal article" date="2019" name="Int. J. Syst. Evol. Microbiol.">
        <title>The Global Catalogue of Microorganisms (GCM) 10K type strain sequencing project: providing services to taxonomists for standard genome sequencing and annotation.</title>
        <authorList>
            <consortium name="The Broad Institute Genomics Platform"/>
            <consortium name="The Broad Institute Genome Sequencing Center for Infectious Disease"/>
            <person name="Wu L."/>
            <person name="Ma J."/>
        </authorList>
    </citation>
    <scope>NUCLEOTIDE SEQUENCE [LARGE SCALE GENOMIC DNA]</scope>
    <source>
        <strain evidence="6">CECT 7184</strain>
    </source>
</reference>
<protein>
    <submittedName>
        <fullName evidence="5">T9SS type A sorting domain-containing protein</fullName>
    </submittedName>
</protein>
<gene>
    <name evidence="5" type="ORF">QW060_16935</name>
</gene>
<dbReference type="EMBL" id="JAUFQU010000001">
    <property type="protein sequence ID" value="MDN3708790.1"/>
    <property type="molecule type" value="Genomic_DNA"/>
</dbReference>
<feature type="transmembrane region" description="Helical" evidence="2">
    <location>
        <begin position="12"/>
        <end position="30"/>
    </location>
</feature>
<name>A0ABT8D040_9FLAO</name>
<keyword evidence="1" id="KW-0732">Signal</keyword>
<keyword evidence="2" id="KW-0472">Membrane</keyword>
<keyword evidence="2" id="KW-1133">Transmembrane helix</keyword>
<dbReference type="NCBIfam" id="TIGR04183">
    <property type="entry name" value="Por_Secre_tail"/>
    <property type="match status" value="1"/>
</dbReference>
<dbReference type="InterPro" id="IPR011110">
    <property type="entry name" value="Reg_prop"/>
</dbReference>
<dbReference type="Proteomes" id="UP001242368">
    <property type="component" value="Unassembled WGS sequence"/>
</dbReference>
<dbReference type="Pfam" id="PF21544">
    <property type="entry name" value="PorZ_N_b_propeller"/>
    <property type="match status" value="1"/>
</dbReference>
<organism evidence="5 6">
    <name type="scientific">Paenimyroides ceti</name>
    <dbReference type="NCBI Taxonomy" id="395087"/>
    <lineage>
        <taxon>Bacteria</taxon>
        <taxon>Pseudomonadati</taxon>
        <taxon>Bacteroidota</taxon>
        <taxon>Flavobacteriia</taxon>
        <taxon>Flavobacteriales</taxon>
        <taxon>Flavobacteriaceae</taxon>
        <taxon>Paenimyroides</taxon>
    </lineage>
</organism>
<dbReference type="InterPro" id="IPR011047">
    <property type="entry name" value="Quinoprotein_ADH-like_sf"/>
</dbReference>
<dbReference type="SUPFAM" id="SSF50998">
    <property type="entry name" value="Quinoprotein alcohol dehydrogenase-like"/>
    <property type="match status" value="1"/>
</dbReference>